<organism evidence="2 3">
    <name type="scientific">Priestia iocasae</name>
    <dbReference type="NCBI Taxonomy" id="2291674"/>
    <lineage>
        <taxon>Bacteria</taxon>
        <taxon>Bacillati</taxon>
        <taxon>Bacillota</taxon>
        <taxon>Bacilli</taxon>
        <taxon>Bacillales</taxon>
        <taxon>Bacillaceae</taxon>
        <taxon>Priestia</taxon>
    </lineage>
</organism>
<dbReference type="InterPro" id="IPR036388">
    <property type="entry name" value="WH-like_DNA-bd_sf"/>
</dbReference>
<name>A0ABS2QTV2_9BACI</name>
<dbReference type="Pfam" id="PF03551">
    <property type="entry name" value="PadR"/>
    <property type="match status" value="1"/>
</dbReference>
<proteinExistence type="predicted"/>
<dbReference type="NCBIfam" id="NF006931">
    <property type="entry name" value="PRK09416.1"/>
    <property type="match status" value="1"/>
</dbReference>
<protein>
    <submittedName>
        <fullName evidence="2">DNA-binding PadR family transcriptional regulator</fullName>
    </submittedName>
</protein>
<dbReference type="InterPro" id="IPR036390">
    <property type="entry name" value="WH_DNA-bd_sf"/>
</dbReference>
<dbReference type="RefSeq" id="WP_205185940.1">
    <property type="nucleotide sequence ID" value="NZ_JAFBFC010000002.1"/>
</dbReference>
<evidence type="ECO:0000313" key="3">
    <source>
        <dbReference type="Proteomes" id="UP000809829"/>
    </source>
</evidence>
<feature type="domain" description="Transcription regulator PadR N-terminal" evidence="1">
    <location>
        <begin position="48"/>
        <end position="117"/>
    </location>
</feature>
<sequence length="134" mass="15759">MENRLKNLKSAMKKQSFQQLQFTHKHRQRVLNDIKKHGQTDEEVLLAVLQLLTHKKTGFELTNHLRSRGIHRFEEEQGFLYTLLHGLEQKQYVKAAWDDSQTKYYVLNDKGRKVLQKAEAKSPTFLLKELLQGG</sequence>
<accession>A0ABS2QTV2</accession>
<dbReference type="SUPFAM" id="SSF46785">
    <property type="entry name" value="Winged helix' DNA-binding domain"/>
    <property type="match status" value="1"/>
</dbReference>
<dbReference type="EMBL" id="JAFBFC010000002">
    <property type="protein sequence ID" value="MBM7702728.1"/>
    <property type="molecule type" value="Genomic_DNA"/>
</dbReference>
<evidence type="ECO:0000313" key="2">
    <source>
        <dbReference type="EMBL" id="MBM7702728.1"/>
    </source>
</evidence>
<dbReference type="InterPro" id="IPR005149">
    <property type="entry name" value="Tscrpt_reg_PadR_N"/>
</dbReference>
<dbReference type="GO" id="GO:0003677">
    <property type="term" value="F:DNA binding"/>
    <property type="evidence" value="ECO:0007669"/>
    <property type="project" value="UniProtKB-KW"/>
</dbReference>
<dbReference type="Gene3D" id="1.10.10.10">
    <property type="entry name" value="Winged helix-like DNA-binding domain superfamily/Winged helix DNA-binding domain"/>
    <property type="match status" value="1"/>
</dbReference>
<comment type="caution">
    <text evidence="2">The sequence shown here is derived from an EMBL/GenBank/DDBJ whole genome shotgun (WGS) entry which is preliminary data.</text>
</comment>
<gene>
    <name evidence="2" type="ORF">JOC83_001562</name>
</gene>
<keyword evidence="2" id="KW-0238">DNA-binding</keyword>
<reference evidence="2 3" key="1">
    <citation type="submission" date="2021-01" db="EMBL/GenBank/DDBJ databases">
        <title>Genomic Encyclopedia of Type Strains, Phase IV (KMG-IV): sequencing the most valuable type-strain genomes for metagenomic binning, comparative biology and taxonomic classification.</title>
        <authorList>
            <person name="Goeker M."/>
        </authorList>
    </citation>
    <scope>NUCLEOTIDE SEQUENCE [LARGE SCALE GENOMIC DNA]</scope>
    <source>
        <strain evidence="2 3">DSM 104297</strain>
    </source>
</reference>
<keyword evidence="3" id="KW-1185">Reference proteome</keyword>
<dbReference type="Proteomes" id="UP000809829">
    <property type="component" value="Unassembled WGS sequence"/>
</dbReference>
<evidence type="ECO:0000259" key="1">
    <source>
        <dbReference type="Pfam" id="PF03551"/>
    </source>
</evidence>